<dbReference type="EMBL" id="FZNO01000005">
    <property type="protein sequence ID" value="SNR38976.1"/>
    <property type="molecule type" value="Genomic_DNA"/>
</dbReference>
<dbReference type="Proteomes" id="UP000198403">
    <property type="component" value="Unassembled WGS sequence"/>
</dbReference>
<dbReference type="InterPro" id="IPR056098">
    <property type="entry name" value="Acb2/Tad1_hairpin"/>
</dbReference>
<dbReference type="RefSeq" id="WP_089335740.1">
    <property type="nucleotide sequence ID" value="NZ_FZNO01000005.1"/>
</dbReference>
<evidence type="ECO:0000313" key="4">
    <source>
        <dbReference type="Proteomes" id="UP000198403"/>
    </source>
</evidence>
<evidence type="ECO:0000259" key="2">
    <source>
        <dbReference type="Pfam" id="PF24729"/>
    </source>
</evidence>
<dbReference type="Pfam" id="PF24729">
    <property type="entry name" value="Acb2_Tad1_hairpin"/>
    <property type="match status" value="1"/>
</dbReference>
<keyword evidence="4" id="KW-1185">Reference proteome</keyword>
<evidence type="ECO:0000256" key="1">
    <source>
        <dbReference type="ARBA" id="ARBA00022741"/>
    </source>
</evidence>
<name>A0A238VXF5_9ACTN</name>
<keyword evidence="1" id="KW-0547">Nucleotide-binding</keyword>
<feature type="domain" description="Acb2/Tad1 hairpin" evidence="2">
    <location>
        <begin position="1"/>
        <end position="65"/>
    </location>
</feature>
<proteinExistence type="predicted"/>
<organism evidence="3 4">
    <name type="scientific">Blastococcus mobilis</name>
    <dbReference type="NCBI Taxonomy" id="1938746"/>
    <lineage>
        <taxon>Bacteria</taxon>
        <taxon>Bacillati</taxon>
        <taxon>Actinomycetota</taxon>
        <taxon>Actinomycetes</taxon>
        <taxon>Geodermatophilales</taxon>
        <taxon>Geodermatophilaceae</taxon>
        <taxon>Blastococcus</taxon>
    </lineage>
</organism>
<evidence type="ECO:0000313" key="3">
    <source>
        <dbReference type="EMBL" id="SNR38976.1"/>
    </source>
</evidence>
<sequence length="70" mass="7804">MAEHIADRFRFRPATSATVPVFEEVRALFTNLAEELDELLPAGREKAVAFTELETAHFWANAAIARGSDQ</sequence>
<reference evidence="3 4" key="1">
    <citation type="submission" date="2017-06" db="EMBL/GenBank/DDBJ databases">
        <authorList>
            <person name="Kim H.J."/>
            <person name="Triplett B.A."/>
        </authorList>
    </citation>
    <scope>NUCLEOTIDE SEQUENCE [LARGE SCALE GENOMIC DNA]</scope>
    <source>
        <strain evidence="3 4">DSM 44272</strain>
    </source>
</reference>
<accession>A0A238VXF5</accession>
<protein>
    <recommendedName>
        <fullName evidence="2">Acb2/Tad1 hairpin domain-containing protein</fullName>
    </recommendedName>
</protein>
<dbReference type="GO" id="GO:0000166">
    <property type="term" value="F:nucleotide binding"/>
    <property type="evidence" value="ECO:0007669"/>
    <property type="project" value="UniProtKB-KW"/>
</dbReference>
<gene>
    <name evidence="3" type="ORF">SAMN06272737_105141</name>
</gene>
<dbReference type="AlphaFoldDB" id="A0A238VXF5"/>
<dbReference type="OrthoDB" id="4257351at2"/>